<evidence type="ECO:0000256" key="1">
    <source>
        <dbReference type="ARBA" id="ARBA00001478"/>
    </source>
</evidence>
<comment type="pathway">
    <text evidence="3 8">Glycan biosynthesis; glycogen biosynthesis.</text>
</comment>
<evidence type="ECO:0000256" key="4">
    <source>
        <dbReference type="ARBA" id="ARBA00010281"/>
    </source>
</evidence>
<proteinExistence type="inferred from homology"/>
<evidence type="ECO:0000256" key="6">
    <source>
        <dbReference type="ARBA" id="ARBA00022679"/>
    </source>
</evidence>
<dbReference type="InterPro" id="IPR011835">
    <property type="entry name" value="GS/SS"/>
</dbReference>
<dbReference type="Pfam" id="PF00534">
    <property type="entry name" value="Glycos_transf_1"/>
    <property type="match status" value="1"/>
</dbReference>
<gene>
    <name evidence="8" type="primary">glgA</name>
    <name evidence="11" type="ORF">J2X19_001601</name>
</gene>
<evidence type="ECO:0000256" key="3">
    <source>
        <dbReference type="ARBA" id="ARBA00004964"/>
    </source>
</evidence>
<evidence type="ECO:0000313" key="12">
    <source>
        <dbReference type="Proteomes" id="UP001180487"/>
    </source>
</evidence>
<dbReference type="NCBIfam" id="NF001899">
    <property type="entry name" value="PRK00654.1-2"/>
    <property type="match status" value="1"/>
</dbReference>
<feature type="domain" description="Glycosyl transferase family 1" evidence="9">
    <location>
        <begin position="295"/>
        <end position="444"/>
    </location>
</feature>
<comment type="caution">
    <text evidence="11">The sequence shown here is derived from an EMBL/GenBank/DDBJ whole genome shotgun (WGS) entry which is preliminary data.</text>
</comment>
<evidence type="ECO:0000256" key="7">
    <source>
        <dbReference type="ARBA" id="ARBA00023056"/>
    </source>
</evidence>
<dbReference type="GO" id="GO:0009011">
    <property type="term" value="F:alpha-1,4-glucan glucosyltransferase (ADP-glucose donor) activity"/>
    <property type="evidence" value="ECO:0007669"/>
    <property type="project" value="UniProtKB-EC"/>
</dbReference>
<dbReference type="InterPro" id="IPR001296">
    <property type="entry name" value="Glyco_trans_1"/>
</dbReference>
<keyword evidence="5 8" id="KW-0328">Glycosyltransferase</keyword>
<reference evidence="11 12" key="1">
    <citation type="submission" date="2023-07" db="EMBL/GenBank/DDBJ databases">
        <title>Sorghum-associated microbial communities from plants grown in Nebraska, USA.</title>
        <authorList>
            <person name="Schachtman D."/>
        </authorList>
    </citation>
    <scope>NUCLEOTIDE SEQUENCE [LARGE SCALE GENOMIC DNA]</scope>
    <source>
        <strain evidence="11 12">BE313</strain>
    </source>
</reference>
<dbReference type="NCBIfam" id="TIGR02095">
    <property type="entry name" value="glgA"/>
    <property type="match status" value="1"/>
</dbReference>
<organism evidence="11 12">
    <name type="scientific">Rhodoferax ferrireducens</name>
    <dbReference type="NCBI Taxonomy" id="192843"/>
    <lineage>
        <taxon>Bacteria</taxon>
        <taxon>Pseudomonadati</taxon>
        <taxon>Pseudomonadota</taxon>
        <taxon>Betaproteobacteria</taxon>
        <taxon>Burkholderiales</taxon>
        <taxon>Comamonadaceae</taxon>
        <taxon>Rhodoferax</taxon>
    </lineage>
</organism>
<name>A0ABU2C6G9_9BURK</name>
<dbReference type="PANTHER" id="PTHR45825:SF11">
    <property type="entry name" value="ALPHA AMYLASE DOMAIN-CONTAINING PROTEIN"/>
    <property type="match status" value="1"/>
</dbReference>
<comment type="function">
    <text evidence="2 8">Synthesizes alpha-1,4-glucan chains using ADP-glucose.</text>
</comment>
<comment type="similarity">
    <text evidence="4 8">Belongs to the glycosyltransferase 1 family. Bacterial/plant glycogen synthase subfamily.</text>
</comment>
<dbReference type="Pfam" id="PF08323">
    <property type="entry name" value="Glyco_transf_5"/>
    <property type="match status" value="1"/>
</dbReference>
<keyword evidence="12" id="KW-1185">Reference proteome</keyword>
<dbReference type="Proteomes" id="UP001180487">
    <property type="component" value="Unassembled WGS sequence"/>
</dbReference>
<protein>
    <recommendedName>
        <fullName evidence="8">Glycogen synthase</fullName>
        <ecNumber evidence="8">2.4.1.21</ecNumber>
    </recommendedName>
    <alternativeName>
        <fullName evidence="8">Starch [bacterial glycogen] synthase</fullName>
    </alternativeName>
</protein>
<evidence type="ECO:0000313" key="11">
    <source>
        <dbReference type="EMBL" id="MDR7376943.1"/>
    </source>
</evidence>
<sequence length="487" mass="50990">MKVLQVGAEVFPLVKTGGLADVLGALPQALVAAGADVRLLLPGFPAILAGLKTPTVVYEIGAAFGVARVRLLCGTIAASGVTAYVVDAPYYYQRAGNPYLGPDGTEWPDNAQRFALLGWVAAQVAAGGLDPAWTPDVLHTHDWHAGMACAYVAANPGAKVATVYTVHNLAYQGLFDAKDFHLLGLPVRFMDPTRLEYHGRFSFMKAGLTNAQRVTTVSPSYAAEIATAEFGCGLDGVVRSRGADVSGILNGVDDAVWNPGTDKDIASPYSAKAMAGKAASKAALQKALGLRVDATLPLFTVVSRLTQQKGLDLVLAAIPEMLAAGAQLAVQGSGDAELEKAFTQAMAVHPGVVAVRLGYDEAFAHQMIAGADAMLVPSRFEPCGLTQLYALRYGTVPVVRRVGGLIDTVVDADDAAVQADSATGFMFGPATREALALAVHRTVHAYAQPAVWAQLQQRGMAQNFSWAAAATQYLDLYESLCGSAVAS</sequence>
<dbReference type="CDD" id="cd03791">
    <property type="entry name" value="GT5_Glycogen_synthase_DULL1-like"/>
    <property type="match status" value="1"/>
</dbReference>
<evidence type="ECO:0000256" key="8">
    <source>
        <dbReference type="HAMAP-Rule" id="MF_00484"/>
    </source>
</evidence>
<accession>A0ABU2C6G9</accession>
<dbReference type="PANTHER" id="PTHR45825">
    <property type="entry name" value="GRANULE-BOUND STARCH SYNTHASE 1, CHLOROPLASTIC/AMYLOPLASTIC"/>
    <property type="match status" value="1"/>
</dbReference>
<feature type="domain" description="Starch synthase catalytic" evidence="10">
    <location>
        <begin position="2"/>
        <end position="239"/>
    </location>
</feature>
<comment type="catalytic activity">
    <reaction evidence="1 8">
        <text>[(1-&gt;4)-alpha-D-glucosyl](n) + ADP-alpha-D-glucose = [(1-&gt;4)-alpha-D-glucosyl](n+1) + ADP + H(+)</text>
        <dbReference type="Rhea" id="RHEA:18189"/>
        <dbReference type="Rhea" id="RHEA-COMP:9584"/>
        <dbReference type="Rhea" id="RHEA-COMP:9587"/>
        <dbReference type="ChEBI" id="CHEBI:15378"/>
        <dbReference type="ChEBI" id="CHEBI:15444"/>
        <dbReference type="ChEBI" id="CHEBI:57498"/>
        <dbReference type="ChEBI" id="CHEBI:456216"/>
        <dbReference type="EC" id="2.4.1.21"/>
    </reaction>
</comment>
<dbReference type="EC" id="2.4.1.21" evidence="8"/>
<keyword evidence="6 8" id="KW-0808">Transferase</keyword>
<evidence type="ECO:0000259" key="10">
    <source>
        <dbReference type="Pfam" id="PF08323"/>
    </source>
</evidence>
<dbReference type="SUPFAM" id="SSF53756">
    <property type="entry name" value="UDP-Glycosyltransferase/glycogen phosphorylase"/>
    <property type="match status" value="1"/>
</dbReference>
<feature type="binding site" evidence="8">
    <location>
        <position position="15"/>
    </location>
    <ligand>
        <name>ADP-alpha-D-glucose</name>
        <dbReference type="ChEBI" id="CHEBI:57498"/>
    </ligand>
</feature>
<evidence type="ECO:0000259" key="9">
    <source>
        <dbReference type="Pfam" id="PF00534"/>
    </source>
</evidence>
<dbReference type="InterPro" id="IPR013534">
    <property type="entry name" value="Starch_synth_cat_dom"/>
</dbReference>
<evidence type="ECO:0000256" key="2">
    <source>
        <dbReference type="ARBA" id="ARBA00002764"/>
    </source>
</evidence>
<evidence type="ECO:0000256" key="5">
    <source>
        <dbReference type="ARBA" id="ARBA00022676"/>
    </source>
</evidence>
<keyword evidence="7 8" id="KW-0320">Glycogen biosynthesis</keyword>
<dbReference type="Gene3D" id="3.40.50.2000">
    <property type="entry name" value="Glycogen Phosphorylase B"/>
    <property type="match status" value="2"/>
</dbReference>
<dbReference type="HAMAP" id="MF_00484">
    <property type="entry name" value="Glycogen_synth"/>
    <property type="match status" value="1"/>
</dbReference>
<dbReference type="RefSeq" id="WP_310372259.1">
    <property type="nucleotide sequence ID" value="NZ_JAVDXT010000001.1"/>
</dbReference>
<dbReference type="EMBL" id="JAVDXT010000001">
    <property type="protein sequence ID" value="MDR7376943.1"/>
    <property type="molecule type" value="Genomic_DNA"/>
</dbReference>